<evidence type="ECO:0000313" key="3">
    <source>
        <dbReference type="Proteomes" id="UP000076842"/>
    </source>
</evidence>
<organism evidence="2 3">
    <name type="scientific">Calocera cornea HHB12733</name>
    <dbReference type="NCBI Taxonomy" id="1353952"/>
    <lineage>
        <taxon>Eukaryota</taxon>
        <taxon>Fungi</taxon>
        <taxon>Dikarya</taxon>
        <taxon>Basidiomycota</taxon>
        <taxon>Agaricomycotina</taxon>
        <taxon>Dacrymycetes</taxon>
        <taxon>Dacrymycetales</taxon>
        <taxon>Dacrymycetaceae</taxon>
        <taxon>Calocera</taxon>
    </lineage>
</organism>
<gene>
    <name evidence="2" type="ORF">CALCODRAFT_504997</name>
</gene>
<proteinExistence type="predicted"/>
<sequence length="134" mass="14480">MGAEWQKVSASCPILASSSSGAWLKTSSFKWVDCAEHLSRRRIRVPTNHTWLPPTRHTSLARDMRRLGQGHAANGGSHDGTFPSWNSIAPKKPPSPSLVGIILSGTAISSSSRESISHTTSPRNDFAICESCLI</sequence>
<evidence type="ECO:0000313" key="2">
    <source>
        <dbReference type="EMBL" id="KZT50169.1"/>
    </source>
</evidence>
<dbReference type="EMBL" id="KV424216">
    <property type="protein sequence ID" value="KZT50169.1"/>
    <property type="molecule type" value="Genomic_DNA"/>
</dbReference>
<reference evidence="2 3" key="1">
    <citation type="journal article" date="2016" name="Mol. Biol. Evol.">
        <title>Comparative Genomics of Early-Diverging Mushroom-Forming Fungi Provides Insights into the Origins of Lignocellulose Decay Capabilities.</title>
        <authorList>
            <person name="Nagy L.G."/>
            <person name="Riley R."/>
            <person name="Tritt A."/>
            <person name="Adam C."/>
            <person name="Daum C."/>
            <person name="Floudas D."/>
            <person name="Sun H."/>
            <person name="Yadav J.S."/>
            <person name="Pangilinan J."/>
            <person name="Larsson K.H."/>
            <person name="Matsuura K."/>
            <person name="Barry K."/>
            <person name="Labutti K."/>
            <person name="Kuo R."/>
            <person name="Ohm R.A."/>
            <person name="Bhattacharya S.S."/>
            <person name="Shirouzu T."/>
            <person name="Yoshinaga Y."/>
            <person name="Martin F.M."/>
            <person name="Grigoriev I.V."/>
            <person name="Hibbett D.S."/>
        </authorList>
    </citation>
    <scope>NUCLEOTIDE SEQUENCE [LARGE SCALE GENOMIC DNA]</scope>
    <source>
        <strain evidence="2 3">HHB12733</strain>
    </source>
</reference>
<dbReference type="Proteomes" id="UP000076842">
    <property type="component" value="Unassembled WGS sequence"/>
</dbReference>
<dbReference type="AlphaFoldDB" id="A0A165C2W7"/>
<keyword evidence="3" id="KW-1185">Reference proteome</keyword>
<accession>A0A165C2W7</accession>
<protein>
    <submittedName>
        <fullName evidence="2">Uncharacterized protein</fullName>
    </submittedName>
</protein>
<evidence type="ECO:0000256" key="1">
    <source>
        <dbReference type="SAM" id="MobiDB-lite"/>
    </source>
</evidence>
<feature type="region of interest" description="Disordered" evidence="1">
    <location>
        <begin position="69"/>
        <end position="93"/>
    </location>
</feature>
<dbReference type="InParanoid" id="A0A165C2W7"/>
<name>A0A165C2W7_9BASI</name>